<dbReference type="Gene3D" id="3.40.50.150">
    <property type="entry name" value="Vaccinia Virus protein VP39"/>
    <property type="match status" value="1"/>
</dbReference>
<accession>A0A1F5VXV4</accession>
<evidence type="ECO:0000256" key="1">
    <source>
        <dbReference type="ARBA" id="ARBA00006594"/>
    </source>
</evidence>
<dbReference type="EC" id="2.1.1.72" evidence="2"/>
<dbReference type="InterPro" id="IPR022749">
    <property type="entry name" value="D12N6_MeTrfase_N"/>
</dbReference>
<dbReference type="InterPro" id="IPR029063">
    <property type="entry name" value="SAM-dependent_MTases_sf"/>
</dbReference>
<dbReference type="EMBL" id="MFGW01000016">
    <property type="protein sequence ID" value="OGF68155.1"/>
    <property type="molecule type" value="Genomic_DNA"/>
</dbReference>
<evidence type="ECO:0000256" key="5">
    <source>
        <dbReference type="ARBA" id="ARBA00022691"/>
    </source>
</evidence>
<dbReference type="PROSITE" id="PS00092">
    <property type="entry name" value="N6_MTASE"/>
    <property type="match status" value="1"/>
</dbReference>
<evidence type="ECO:0000313" key="10">
    <source>
        <dbReference type="EMBL" id="OGF68155.1"/>
    </source>
</evidence>
<evidence type="ECO:0000256" key="2">
    <source>
        <dbReference type="ARBA" id="ARBA00011900"/>
    </source>
</evidence>
<dbReference type="AlphaFoldDB" id="A0A1F5VXV4"/>
<dbReference type="GO" id="GO:0008170">
    <property type="term" value="F:N-methyltransferase activity"/>
    <property type="evidence" value="ECO:0007669"/>
    <property type="project" value="InterPro"/>
</dbReference>
<evidence type="ECO:0000256" key="7">
    <source>
        <dbReference type="ARBA" id="ARBA00047942"/>
    </source>
</evidence>
<dbReference type="InterPro" id="IPR002052">
    <property type="entry name" value="DNA_methylase_N6_adenine_CS"/>
</dbReference>
<feature type="domain" description="DNA methylase adenine-specific" evidence="8">
    <location>
        <begin position="158"/>
        <end position="479"/>
    </location>
</feature>
<dbReference type="Pfam" id="PF02384">
    <property type="entry name" value="N6_Mtase"/>
    <property type="match status" value="1"/>
</dbReference>
<keyword evidence="3 10" id="KW-0489">Methyltransferase</keyword>
<dbReference type="Proteomes" id="UP000178943">
    <property type="component" value="Unassembled WGS sequence"/>
</dbReference>
<dbReference type="GO" id="GO:0032259">
    <property type="term" value="P:methylation"/>
    <property type="evidence" value="ECO:0007669"/>
    <property type="project" value="UniProtKB-KW"/>
</dbReference>
<dbReference type="InterPro" id="IPR003356">
    <property type="entry name" value="DNA_methylase_A-5"/>
</dbReference>
<comment type="catalytic activity">
    <reaction evidence="7">
        <text>a 2'-deoxyadenosine in DNA + S-adenosyl-L-methionine = an N(6)-methyl-2'-deoxyadenosine in DNA + S-adenosyl-L-homocysteine + H(+)</text>
        <dbReference type="Rhea" id="RHEA:15197"/>
        <dbReference type="Rhea" id="RHEA-COMP:12418"/>
        <dbReference type="Rhea" id="RHEA-COMP:12419"/>
        <dbReference type="ChEBI" id="CHEBI:15378"/>
        <dbReference type="ChEBI" id="CHEBI:57856"/>
        <dbReference type="ChEBI" id="CHEBI:59789"/>
        <dbReference type="ChEBI" id="CHEBI:90615"/>
        <dbReference type="ChEBI" id="CHEBI:90616"/>
        <dbReference type="EC" id="2.1.1.72"/>
    </reaction>
</comment>
<evidence type="ECO:0000256" key="4">
    <source>
        <dbReference type="ARBA" id="ARBA00022679"/>
    </source>
</evidence>
<keyword evidence="6" id="KW-0680">Restriction system</keyword>
<keyword evidence="4" id="KW-0808">Transferase</keyword>
<dbReference type="Gene3D" id="1.20.1260.30">
    <property type="match status" value="1"/>
</dbReference>
<dbReference type="SUPFAM" id="SSF53335">
    <property type="entry name" value="S-adenosyl-L-methionine-dependent methyltransferases"/>
    <property type="match status" value="1"/>
</dbReference>
<sequence length="504" mass="56880">MARTSAKAKSNGATLGFEAKLWQAADKLRNNMDAAEYKHVVLGLIFLKYISDSFEEHYAKLIAEKEQGADPEDADEYRAFNIFWVPKEARWSHLLANAKQPVIGKLIDDAMIAIERDNKTLKGVLAKDYARPALDKQRLGELIDLIGTISLGQAENRSKDILGRTYEYFLGQFASAEGKKGGQFYTPRCVVQVLVEMLAPYRGRVYDPCCGSGGMFVQSEKFIQQHGDKIGDISIYGQESNPTTWRLAKMNLAIRGIEANLGAENADSFHHDLHPDLKADYILANPPFNSKEWGVERLREDRRWKYGIPPAGNANFAWVQHFIHHLNPTGIAGFVLANGSMSSNQSGEGEIRKKIIEADIVDAMVALPSQLFYSTQIPACLWFIARDKKNSRFRDRRGEVLFIDARKLGTLIDRVHRELAPEDIARIADTYHSWRGDKECQKKYEDIPGFCKSATLDEIRSHGHVLTPGRYVGAELIEEDSEPFAEKMKRLVTDLKQQSEEAQK</sequence>
<organism evidence="10 11">
    <name type="scientific">Candidatus Fischerbacteria bacterium RBG_13_37_8</name>
    <dbReference type="NCBI Taxonomy" id="1817863"/>
    <lineage>
        <taxon>Bacteria</taxon>
        <taxon>Candidatus Fischeribacteriota</taxon>
    </lineage>
</organism>
<dbReference type="GO" id="GO:0009307">
    <property type="term" value="P:DNA restriction-modification system"/>
    <property type="evidence" value="ECO:0007669"/>
    <property type="project" value="UniProtKB-KW"/>
</dbReference>
<evidence type="ECO:0000259" key="8">
    <source>
        <dbReference type="Pfam" id="PF02384"/>
    </source>
</evidence>
<dbReference type="PRINTS" id="PR00507">
    <property type="entry name" value="N12N6MTFRASE"/>
</dbReference>
<comment type="caution">
    <text evidence="10">The sequence shown here is derived from an EMBL/GenBank/DDBJ whole genome shotgun (WGS) entry which is preliminary data.</text>
</comment>
<dbReference type="GO" id="GO:0009007">
    <property type="term" value="F:site-specific DNA-methyltransferase (adenine-specific) activity"/>
    <property type="evidence" value="ECO:0007669"/>
    <property type="project" value="UniProtKB-EC"/>
</dbReference>
<evidence type="ECO:0000256" key="6">
    <source>
        <dbReference type="ARBA" id="ARBA00022747"/>
    </source>
</evidence>
<dbReference type="STRING" id="1817863.A2Y62_19610"/>
<dbReference type="Pfam" id="PF12161">
    <property type="entry name" value="HsdM_N"/>
    <property type="match status" value="1"/>
</dbReference>
<reference evidence="10 11" key="1">
    <citation type="journal article" date="2016" name="Nat. Commun.">
        <title>Thousands of microbial genomes shed light on interconnected biogeochemical processes in an aquifer system.</title>
        <authorList>
            <person name="Anantharaman K."/>
            <person name="Brown C.T."/>
            <person name="Hug L.A."/>
            <person name="Sharon I."/>
            <person name="Castelle C.J."/>
            <person name="Probst A.J."/>
            <person name="Thomas B.C."/>
            <person name="Singh A."/>
            <person name="Wilkins M.J."/>
            <person name="Karaoz U."/>
            <person name="Brodie E.L."/>
            <person name="Williams K.H."/>
            <person name="Hubbard S.S."/>
            <person name="Banfield J.F."/>
        </authorList>
    </citation>
    <scope>NUCLEOTIDE SEQUENCE [LARGE SCALE GENOMIC DNA]</scope>
</reference>
<comment type="similarity">
    <text evidence="1">Belongs to the N(4)/N(6)-methyltransferase family.</text>
</comment>
<dbReference type="InterPro" id="IPR052916">
    <property type="entry name" value="Type-I_RE_MTase_Subunit"/>
</dbReference>
<dbReference type="GO" id="GO:0003677">
    <property type="term" value="F:DNA binding"/>
    <property type="evidence" value="ECO:0007669"/>
    <property type="project" value="InterPro"/>
</dbReference>
<dbReference type="PANTHER" id="PTHR42998">
    <property type="entry name" value="TYPE I RESTRICTION ENZYME HINDVIIP M PROTEIN-RELATED"/>
    <property type="match status" value="1"/>
</dbReference>
<evidence type="ECO:0000256" key="3">
    <source>
        <dbReference type="ARBA" id="ARBA00022603"/>
    </source>
</evidence>
<evidence type="ECO:0000313" key="11">
    <source>
        <dbReference type="Proteomes" id="UP000178943"/>
    </source>
</evidence>
<name>A0A1F5VXV4_9BACT</name>
<feature type="domain" description="N6 adenine-specific DNA methyltransferase N-terminal" evidence="9">
    <location>
        <begin position="18"/>
        <end position="145"/>
    </location>
</feature>
<proteinExistence type="inferred from homology"/>
<feature type="non-terminal residue" evidence="10">
    <location>
        <position position="504"/>
    </location>
</feature>
<evidence type="ECO:0000259" key="9">
    <source>
        <dbReference type="Pfam" id="PF12161"/>
    </source>
</evidence>
<gene>
    <name evidence="10" type="ORF">A2Y62_19610</name>
</gene>
<dbReference type="PANTHER" id="PTHR42998:SF1">
    <property type="entry name" value="TYPE I RESTRICTION ENZYME HINDI METHYLASE SUBUNIT"/>
    <property type="match status" value="1"/>
</dbReference>
<dbReference type="InterPro" id="IPR038333">
    <property type="entry name" value="T1MK-like_N_sf"/>
</dbReference>
<keyword evidence="5" id="KW-0949">S-adenosyl-L-methionine</keyword>
<protein>
    <recommendedName>
        <fullName evidence="2">site-specific DNA-methyltransferase (adenine-specific)</fullName>
        <ecNumber evidence="2">2.1.1.72</ecNumber>
    </recommendedName>
</protein>